<accession>A0A1H3Q482</accession>
<gene>
    <name evidence="1" type="ORF">SAMN05421881_11304</name>
</gene>
<keyword evidence="2" id="KW-1185">Reference proteome</keyword>
<protein>
    <submittedName>
        <fullName evidence="1">Putative transposase</fullName>
    </submittedName>
</protein>
<evidence type="ECO:0000313" key="1">
    <source>
        <dbReference type="EMBL" id="SDZ08050.1"/>
    </source>
</evidence>
<dbReference type="InterPro" id="IPR036515">
    <property type="entry name" value="Transposase_17_sf"/>
</dbReference>
<dbReference type="EMBL" id="FNOY01000130">
    <property type="protein sequence ID" value="SDZ08050.1"/>
    <property type="molecule type" value="Genomic_DNA"/>
</dbReference>
<name>A0A1H3Q482_9PROT</name>
<dbReference type="GO" id="GO:0004803">
    <property type="term" value="F:transposase activity"/>
    <property type="evidence" value="ECO:0007669"/>
    <property type="project" value="InterPro"/>
</dbReference>
<dbReference type="AlphaFoldDB" id="A0A1H3Q482"/>
<reference evidence="1 2" key="1">
    <citation type="submission" date="2016-10" db="EMBL/GenBank/DDBJ databases">
        <authorList>
            <person name="de Groot N.N."/>
        </authorList>
    </citation>
    <scope>NUCLEOTIDE SEQUENCE [LARGE SCALE GENOMIC DNA]</scope>
    <source>
        <strain evidence="1 2">Nm1</strain>
    </source>
</reference>
<evidence type="ECO:0000313" key="2">
    <source>
        <dbReference type="Proteomes" id="UP000198640"/>
    </source>
</evidence>
<dbReference type="GO" id="GO:0003677">
    <property type="term" value="F:DNA binding"/>
    <property type="evidence" value="ECO:0007669"/>
    <property type="project" value="InterPro"/>
</dbReference>
<dbReference type="STRING" id="44576.SAMN05421881_11304"/>
<sequence length="59" mass="7032">MIKGDATLLSLFEYTTRMPRLSRAVFGGIPHHITQRGNRRENVFFTEEDRTVYLDWMKE</sequence>
<dbReference type="Proteomes" id="UP000198640">
    <property type="component" value="Unassembled WGS sequence"/>
</dbReference>
<proteinExistence type="predicted"/>
<dbReference type="GO" id="GO:0006313">
    <property type="term" value="P:DNA transposition"/>
    <property type="evidence" value="ECO:0007669"/>
    <property type="project" value="InterPro"/>
</dbReference>
<organism evidence="1 2">
    <name type="scientific">Nitrosomonas halophila</name>
    <dbReference type="NCBI Taxonomy" id="44576"/>
    <lineage>
        <taxon>Bacteria</taxon>
        <taxon>Pseudomonadati</taxon>
        <taxon>Pseudomonadota</taxon>
        <taxon>Betaproteobacteria</taxon>
        <taxon>Nitrosomonadales</taxon>
        <taxon>Nitrosomonadaceae</taxon>
        <taxon>Nitrosomonas</taxon>
    </lineage>
</organism>
<feature type="non-terminal residue" evidence="1">
    <location>
        <position position="59"/>
    </location>
</feature>
<dbReference type="SUPFAM" id="SSF143422">
    <property type="entry name" value="Transposase IS200-like"/>
    <property type="match status" value="1"/>
</dbReference>